<protein>
    <submittedName>
        <fullName evidence="1">Uncharacterized protein</fullName>
    </submittedName>
</protein>
<sequence length="120" mass="14252">MGLNHNQKNYIIGFPSIAHAKKVQKIVGAHTKSYIYDYEMETFKMQRLHISKKMNINDLKCSLYTLELQEILTYPFMNNIGIVFALEMLDDGRNEFVFDCEYFDPFYNTDVFRQSLENKM</sequence>
<proteinExistence type="predicted"/>
<dbReference type="EMBL" id="MN739479">
    <property type="protein sequence ID" value="QHT07064.1"/>
    <property type="molecule type" value="Genomic_DNA"/>
</dbReference>
<organism evidence="1">
    <name type="scientific">viral metagenome</name>
    <dbReference type="NCBI Taxonomy" id="1070528"/>
    <lineage>
        <taxon>unclassified sequences</taxon>
        <taxon>metagenomes</taxon>
        <taxon>organismal metagenomes</taxon>
    </lineage>
</organism>
<reference evidence="1" key="1">
    <citation type="journal article" date="2020" name="Nature">
        <title>Giant virus diversity and host interactions through global metagenomics.</title>
        <authorList>
            <person name="Schulz F."/>
            <person name="Roux S."/>
            <person name="Paez-Espino D."/>
            <person name="Jungbluth S."/>
            <person name="Walsh D.A."/>
            <person name="Denef V.J."/>
            <person name="McMahon K.D."/>
            <person name="Konstantinidis K.T."/>
            <person name="Eloe-Fadrosh E.A."/>
            <person name="Kyrpides N.C."/>
            <person name="Woyke T."/>
        </authorList>
    </citation>
    <scope>NUCLEOTIDE SEQUENCE</scope>
    <source>
        <strain evidence="1">GVMAG-M-3300021962-46</strain>
    </source>
</reference>
<dbReference type="AlphaFoldDB" id="A0A6C0CTM2"/>
<accession>A0A6C0CTM2</accession>
<evidence type="ECO:0000313" key="1">
    <source>
        <dbReference type="EMBL" id="QHT07064.1"/>
    </source>
</evidence>
<name>A0A6C0CTM2_9ZZZZ</name>